<feature type="domain" description="RWD" evidence="1">
    <location>
        <begin position="54"/>
        <end position="137"/>
    </location>
</feature>
<dbReference type="InterPro" id="IPR016135">
    <property type="entry name" value="UBQ-conjugating_enzyme/RWD"/>
</dbReference>
<sequence>METADAVRQVEEILNLQDRWFAKDGGVTIQTPALFSRLQKVAGNASNMSSNKRLEVKKQLALDIDCSILHPDDLSDMILEVEFPSNYPSTSPCHVRAVKASNRESEYVPCSAAIEAYLQPFAGCECIDMLLDWLSDNKSTCLSKGPGGGDISGGRNDHEGQALCYLLRYNHLLSGPEHKKEKAMIAAAKKFQLQGGLLWGTPGLVVVVPPSTEEDAKEYASECRTIGKRADGPNEVWLPQSGLDEAGMGGLAQQKRGGKLQELDTAGLRIGCGGNESLLKQLLGVS</sequence>
<proteinExistence type="predicted"/>
<protein>
    <recommendedName>
        <fullName evidence="1">RWD domain-containing protein</fullName>
    </recommendedName>
</protein>
<name>A0AAD2FUX0_9STRA</name>
<dbReference type="SUPFAM" id="SSF54495">
    <property type="entry name" value="UBC-like"/>
    <property type="match status" value="1"/>
</dbReference>
<organism evidence="2 3">
    <name type="scientific">Cylindrotheca closterium</name>
    <dbReference type="NCBI Taxonomy" id="2856"/>
    <lineage>
        <taxon>Eukaryota</taxon>
        <taxon>Sar</taxon>
        <taxon>Stramenopiles</taxon>
        <taxon>Ochrophyta</taxon>
        <taxon>Bacillariophyta</taxon>
        <taxon>Bacillariophyceae</taxon>
        <taxon>Bacillariophycidae</taxon>
        <taxon>Bacillariales</taxon>
        <taxon>Bacillariaceae</taxon>
        <taxon>Cylindrotheca</taxon>
    </lineage>
</organism>
<dbReference type="Gene3D" id="3.10.110.10">
    <property type="entry name" value="Ubiquitin Conjugating Enzyme"/>
    <property type="match status" value="1"/>
</dbReference>
<evidence type="ECO:0000259" key="1">
    <source>
        <dbReference type="Pfam" id="PF05773"/>
    </source>
</evidence>
<dbReference type="Pfam" id="PF05773">
    <property type="entry name" value="RWD"/>
    <property type="match status" value="1"/>
</dbReference>
<reference evidence="2" key="1">
    <citation type="submission" date="2023-08" db="EMBL/GenBank/DDBJ databases">
        <authorList>
            <person name="Audoor S."/>
            <person name="Bilcke G."/>
        </authorList>
    </citation>
    <scope>NUCLEOTIDE SEQUENCE</scope>
</reference>
<gene>
    <name evidence="2" type="ORF">CYCCA115_LOCUS14548</name>
</gene>
<dbReference type="Proteomes" id="UP001295423">
    <property type="component" value="Unassembled WGS sequence"/>
</dbReference>
<comment type="caution">
    <text evidence="2">The sequence shown here is derived from an EMBL/GenBank/DDBJ whole genome shotgun (WGS) entry which is preliminary data.</text>
</comment>
<evidence type="ECO:0000313" key="2">
    <source>
        <dbReference type="EMBL" id="CAJ1953950.1"/>
    </source>
</evidence>
<dbReference type="InterPro" id="IPR006575">
    <property type="entry name" value="RWD_dom"/>
</dbReference>
<dbReference type="AlphaFoldDB" id="A0AAD2FUX0"/>
<keyword evidence="3" id="KW-1185">Reference proteome</keyword>
<accession>A0AAD2FUX0</accession>
<dbReference type="EMBL" id="CAKOGP040001847">
    <property type="protein sequence ID" value="CAJ1953950.1"/>
    <property type="molecule type" value="Genomic_DNA"/>
</dbReference>
<evidence type="ECO:0000313" key="3">
    <source>
        <dbReference type="Proteomes" id="UP001295423"/>
    </source>
</evidence>